<gene>
    <name evidence="2" type="ORF">Pla22_47560</name>
</gene>
<dbReference type="SMART" id="SM00860">
    <property type="entry name" value="SMI1_KNR4"/>
    <property type="match status" value="1"/>
</dbReference>
<organism evidence="2 3">
    <name type="scientific">Rubripirellula amarantea</name>
    <dbReference type="NCBI Taxonomy" id="2527999"/>
    <lineage>
        <taxon>Bacteria</taxon>
        <taxon>Pseudomonadati</taxon>
        <taxon>Planctomycetota</taxon>
        <taxon>Planctomycetia</taxon>
        <taxon>Pirellulales</taxon>
        <taxon>Pirellulaceae</taxon>
        <taxon>Rubripirellula</taxon>
    </lineage>
</organism>
<name>A0A5C5WHH8_9BACT</name>
<feature type="domain" description="Knr4/Smi1-like" evidence="1">
    <location>
        <begin position="25"/>
        <end position="146"/>
    </location>
</feature>
<evidence type="ECO:0000313" key="2">
    <source>
        <dbReference type="EMBL" id="TWT49559.1"/>
    </source>
</evidence>
<dbReference type="Proteomes" id="UP000316598">
    <property type="component" value="Unassembled WGS sequence"/>
</dbReference>
<dbReference type="OrthoDB" id="282272at2"/>
<dbReference type="AlphaFoldDB" id="A0A5C5WHH8"/>
<comment type="caution">
    <text evidence="2">The sequence shown here is derived from an EMBL/GenBank/DDBJ whole genome shotgun (WGS) entry which is preliminary data.</text>
</comment>
<keyword evidence="3" id="KW-1185">Reference proteome</keyword>
<proteinExistence type="predicted"/>
<dbReference type="InterPro" id="IPR037883">
    <property type="entry name" value="Knr4/Smi1-like_sf"/>
</dbReference>
<evidence type="ECO:0000313" key="3">
    <source>
        <dbReference type="Proteomes" id="UP000316598"/>
    </source>
</evidence>
<protein>
    <submittedName>
        <fullName evidence="2">SMI1 / KNR4 family protein</fullName>
    </submittedName>
</protein>
<accession>A0A5C5WHH8</accession>
<sequence length="169" mass="19542">MQEHFDALLTRLKESDVASSDDLVGCTSREIARLEARYSIALPKSYRWYLSTMGKRSGRLFTHDHMAVYFDHVFEMTDQLRREAIDDPDEPYVELPDDALVIAGRLAEQYQFIRCGDSMDSPVWYFNEYDYEIVVSCSSVLDWLNSYCDLAEQAIANGYFDIYPEGTTP</sequence>
<dbReference type="Gene3D" id="3.40.1580.10">
    <property type="entry name" value="SMI1/KNR4-like"/>
    <property type="match status" value="1"/>
</dbReference>
<dbReference type="Pfam" id="PF09346">
    <property type="entry name" value="SMI1_KNR4"/>
    <property type="match status" value="1"/>
</dbReference>
<reference evidence="2 3" key="1">
    <citation type="submission" date="2019-02" db="EMBL/GenBank/DDBJ databases">
        <title>Deep-cultivation of Planctomycetes and their phenomic and genomic characterization uncovers novel biology.</title>
        <authorList>
            <person name="Wiegand S."/>
            <person name="Jogler M."/>
            <person name="Boedeker C."/>
            <person name="Pinto D."/>
            <person name="Vollmers J."/>
            <person name="Rivas-Marin E."/>
            <person name="Kohn T."/>
            <person name="Peeters S.H."/>
            <person name="Heuer A."/>
            <person name="Rast P."/>
            <person name="Oberbeckmann S."/>
            <person name="Bunk B."/>
            <person name="Jeske O."/>
            <person name="Meyerdierks A."/>
            <person name="Storesund J.E."/>
            <person name="Kallscheuer N."/>
            <person name="Luecker S."/>
            <person name="Lage O.M."/>
            <person name="Pohl T."/>
            <person name="Merkel B.J."/>
            <person name="Hornburger P."/>
            <person name="Mueller R.-W."/>
            <person name="Bruemmer F."/>
            <person name="Labrenz M."/>
            <person name="Spormann A.M."/>
            <person name="Op Den Camp H."/>
            <person name="Overmann J."/>
            <person name="Amann R."/>
            <person name="Jetten M.S.M."/>
            <person name="Mascher T."/>
            <person name="Medema M.H."/>
            <person name="Devos D.P."/>
            <person name="Kaster A.-K."/>
            <person name="Ovreas L."/>
            <person name="Rohde M."/>
            <person name="Galperin M.Y."/>
            <person name="Jogler C."/>
        </authorList>
    </citation>
    <scope>NUCLEOTIDE SEQUENCE [LARGE SCALE GENOMIC DNA]</scope>
    <source>
        <strain evidence="2 3">Pla22</strain>
    </source>
</reference>
<dbReference type="SUPFAM" id="SSF160631">
    <property type="entry name" value="SMI1/KNR4-like"/>
    <property type="match status" value="1"/>
</dbReference>
<evidence type="ECO:0000259" key="1">
    <source>
        <dbReference type="SMART" id="SM00860"/>
    </source>
</evidence>
<dbReference type="InterPro" id="IPR018958">
    <property type="entry name" value="Knr4/Smi1-like_dom"/>
</dbReference>
<dbReference type="RefSeq" id="WP_146517048.1">
    <property type="nucleotide sequence ID" value="NZ_SJPI01000003.1"/>
</dbReference>
<dbReference type="EMBL" id="SJPI01000003">
    <property type="protein sequence ID" value="TWT49559.1"/>
    <property type="molecule type" value="Genomic_DNA"/>
</dbReference>